<dbReference type="InterPro" id="IPR006805">
    <property type="entry name" value="Anth_synth_I_N"/>
</dbReference>
<dbReference type="SUPFAM" id="SSF56322">
    <property type="entry name" value="ADC synthase"/>
    <property type="match status" value="1"/>
</dbReference>
<dbReference type="PANTHER" id="PTHR11236">
    <property type="entry name" value="AMINOBENZOATE/ANTHRANILATE SYNTHASE"/>
    <property type="match status" value="1"/>
</dbReference>
<accession>A0A5Q0TDC2</accession>
<gene>
    <name evidence="3" type="primary">pabB</name>
    <name evidence="3" type="ORF">GFB47_05385</name>
</gene>
<dbReference type="RefSeq" id="WP_153447040.1">
    <property type="nucleotide sequence ID" value="NZ_CP045699.1"/>
</dbReference>
<dbReference type="AlphaFoldDB" id="A0A5Q0TDC2"/>
<evidence type="ECO:0000259" key="2">
    <source>
        <dbReference type="Pfam" id="PF04715"/>
    </source>
</evidence>
<dbReference type="Pfam" id="PF04715">
    <property type="entry name" value="Anth_synt_I_N"/>
    <property type="match status" value="1"/>
</dbReference>
<feature type="domain" description="Chorismate-utilising enzyme C-terminal" evidence="1">
    <location>
        <begin position="201"/>
        <end position="280"/>
    </location>
</feature>
<reference evidence="3 4" key="1">
    <citation type="submission" date="2019-10" db="EMBL/GenBank/DDBJ databases">
        <title>Vibrio sp. nov., isolated from Coralline algae surface.</title>
        <authorList>
            <person name="Geng Y."/>
            <person name="Zhang X."/>
        </authorList>
    </citation>
    <scope>NUCLEOTIDE SEQUENCE [LARGE SCALE GENOMIC DNA]</scope>
    <source>
        <strain evidence="3 4">SM1977</strain>
    </source>
</reference>
<protein>
    <submittedName>
        <fullName evidence="3">Aminodeoxychorismate synthase component I</fullName>
        <ecNumber evidence="3">2.6.1.85</ecNumber>
    </submittedName>
</protein>
<name>A0A5Q0TDC2_9VIBR</name>
<dbReference type="EC" id="2.6.1.85" evidence="3"/>
<keyword evidence="3" id="KW-0808">Transferase</keyword>
<evidence type="ECO:0000313" key="3">
    <source>
        <dbReference type="EMBL" id="QGA64890.1"/>
    </source>
</evidence>
<dbReference type="InterPro" id="IPR015890">
    <property type="entry name" value="Chorismate_C"/>
</dbReference>
<dbReference type="PRINTS" id="PR00095">
    <property type="entry name" value="ANTSNTHASEI"/>
</dbReference>
<feature type="domain" description="Chorismate-utilising enzyme C-terminal" evidence="1">
    <location>
        <begin position="300"/>
        <end position="478"/>
    </location>
</feature>
<dbReference type="PANTHER" id="PTHR11236:SF50">
    <property type="entry name" value="AMINODEOXYCHORISMATE SYNTHASE COMPONENT 1"/>
    <property type="match status" value="1"/>
</dbReference>
<dbReference type="GO" id="GO:0046820">
    <property type="term" value="F:4-amino-4-deoxychorismate synthase activity"/>
    <property type="evidence" value="ECO:0007669"/>
    <property type="project" value="UniProtKB-EC"/>
</dbReference>
<dbReference type="Pfam" id="PF00425">
    <property type="entry name" value="Chorismate_bind"/>
    <property type="match status" value="2"/>
</dbReference>
<dbReference type="Proteomes" id="UP000348942">
    <property type="component" value="Chromosome 1"/>
</dbReference>
<dbReference type="InterPro" id="IPR019999">
    <property type="entry name" value="Anth_synth_I-like"/>
</dbReference>
<sequence length="489" mass="54363">MKIAQPHSVCVQSLEYSADLSLTYFSHLQHLPWAMLLRSAAQGHPNNRFDILVANPIATLVTHAATTQITISSDAGNPIYSSQDPFELLAHYQDLLLPSLAPIDDIPFIGGALGYFSYDLGRQVETMPTTASADIPTADMAVGLYEWALVVDHQLQRAYLVGQNLPQYQQWLENQKCLYQQQVDINESFRLKSDWSSNMTKSEYGQKFSLIKEYLAAGDCYQINLAQRFNAAYQGSEWQAYQALETSNHAPFSAFIRTDEIAVLSISPERFLSLENQPCVASVGPLSVDPLTTDCKPSTKRVIETKPIKGTRPRSLDPIEDAQLAQQLQRAQKDQAENLMIVDLLRNDIGRVAKPGSVTVPALFEVESFPAVHHLVSTIRAQLDDNQTPSSLLRACFPGGSITGAPKIRAMQIIEELEPHRRNIYCGSIGYISRCGNMDSNITIRTLIAYQQHLYAWAGGGIVADSEMEAEYQETLDKVSRILPILSKV</sequence>
<evidence type="ECO:0000259" key="1">
    <source>
        <dbReference type="Pfam" id="PF00425"/>
    </source>
</evidence>
<feature type="domain" description="Anthranilate synthase component I N-terminal" evidence="2">
    <location>
        <begin position="22"/>
        <end position="160"/>
    </location>
</feature>
<keyword evidence="3" id="KW-0032">Aminotransferase</keyword>
<dbReference type="InterPro" id="IPR005801">
    <property type="entry name" value="ADC_synthase"/>
</dbReference>
<dbReference type="EMBL" id="CP045699">
    <property type="protein sequence ID" value="QGA64890.1"/>
    <property type="molecule type" value="Genomic_DNA"/>
</dbReference>
<dbReference type="GO" id="GO:0000162">
    <property type="term" value="P:L-tryptophan biosynthetic process"/>
    <property type="evidence" value="ECO:0007669"/>
    <property type="project" value="TreeGrafter"/>
</dbReference>
<proteinExistence type="predicted"/>
<dbReference type="Gene3D" id="3.60.120.10">
    <property type="entry name" value="Anthranilate synthase"/>
    <property type="match status" value="1"/>
</dbReference>
<organism evidence="3 4">
    <name type="scientific">Vibrio algicola</name>
    <dbReference type="NCBI Taxonomy" id="2662262"/>
    <lineage>
        <taxon>Bacteria</taxon>
        <taxon>Pseudomonadati</taxon>
        <taxon>Pseudomonadota</taxon>
        <taxon>Gammaproteobacteria</taxon>
        <taxon>Vibrionales</taxon>
        <taxon>Vibrionaceae</taxon>
        <taxon>Vibrio</taxon>
    </lineage>
</organism>
<keyword evidence="4" id="KW-1185">Reference proteome</keyword>
<evidence type="ECO:0000313" key="4">
    <source>
        <dbReference type="Proteomes" id="UP000348942"/>
    </source>
</evidence>